<evidence type="ECO:0000256" key="2">
    <source>
        <dbReference type="ARBA" id="ARBA00022669"/>
    </source>
</evidence>
<dbReference type="SUPFAM" id="SSF51055">
    <property type="entry name" value="Carbohydrate binding domain"/>
    <property type="match status" value="1"/>
</dbReference>
<dbReference type="SUPFAM" id="SSF81296">
    <property type="entry name" value="E set domains"/>
    <property type="match status" value="1"/>
</dbReference>
<dbReference type="InterPro" id="IPR036573">
    <property type="entry name" value="CBM_sf_5/12"/>
</dbReference>
<dbReference type="Pfam" id="PF18416">
    <property type="entry name" value="GbpA_2"/>
    <property type="match status" value="1"/>
</dbReference>
<evidence type="ECO:0000259" key="4">
    <source>
        <dbReference type="Pfam" id="PF03067"/>
    </source>
</evidence>
<evidence type="ECO:0000259" key="5">
    <source>
        <dbReference type="Pfam" id="PF18416"/>
    </source>
</evidence>
<dbReference type="PANTHER" id="PTHR34823:SF1">
    <property type="entry name" value="CHITIN-BINDING TYPE-4 DOMAIN-CONTAINING PROTEIN"/>
    <property type="match status" value="1"/>
</dbReference>
<dbReference type="InterPro" id="IPR041029">
    <property type="entry name" value="GbpA_2"/>
</dbReference>
<dbReference type="PANTHER" id="PTHR34823">
    <property type="entry name" value="GLCNAC-BINDING PROTEIN A"/>
    <property type="match status" value="1"/>
</dbReference>
<dbReference type="Pfam" id="PF03067">
    <property type="entry name" value="LPMO_10"/>
    <property type="match status" value="1"/>
</dbReference>
<keyword evidence="1" id="KW-0964">Secreted</keyword>
<evidence type="ECO:0000313" key="7">
    <source>
        <dbReference type="Proteomes" id="UP001195624"/>
    </source>
</evidence>
<dbReference type="CDD" id="cd12215">
    <property type="entry name" value="ChiC_BD"/>
    <property type="match status" value="1"/>
</dbReference>
<proteinExistence type="predicted"/>
<dbReference type="RefSeq" id="WP_198510881.1">
    <property type="nucleotide sequence ID" value="NZ_JAGGMQ010000001.1"/>
</dbReference>
<gene>
    <name evidence="6" type="ORF">J2125_002913</name>
</gene>
<dbReference type="Gene3D" id="3.30.70.2150">
    <property type="match status" value="1"/>
</dbReference>
<keyword evidence="2" id="KW-0147">Chitin-binding</keyword>
<dbReference type="Gene3D" id="2.70.50.50">
    <property type="entry name" value="chitin-binding protein cbp21"/>
    <property type="match status" value="1"/>
</dbReference>
<dbReference type="Gene3D" id="2.60.40.10">
    <property type="entry name" value="Immunoglobulins"/>
    <property type="match status" value="1"/>
</dbReference>
<name>A0ABS4PCC4_9GAMM</name>
<dbReference type="InterPro" id="IPR051024">
    <property type="entry name" value="GlcNAc_Chitin_IntDeg"/>
</dbReference>
<protein>
    <submittedName>
        <fullName evidence="6">Carbohydrate-binding protein with CBM5 and CBM33 domain</fullName>
    </submittedName>
</protein>
<reference evidence="7" key="1">
    <citation type="submission" date="2023-07" db="EMBL/GenBank/DDBJ databases">
        <title>Genome mining of underrepresented organisms for secondary metabolites.</title>
        <authorList>
            <person name="D'Agostino P.M."/>
        </authorList>
    </citation>
    <scope>NUCLEOTIDE SEQUENCE [LARGE SCALE GENOMIC DNA]</scope>
    <source>
        <strain evidence="7">WS4403</strain>
    </source>
</reference>
<keyword evidence="3" id="KW-0732">Signal</keyword>
<evidence type="ECO:0000256" key="3">
    <source>
        <dbReference type="ARBA" id="ARBA00022729"/>
    </source>
</evidence>
<keyword evidence="7" id="KW-1185">Reference proteome</keyword>
<accession>A0ABS4PCC4</accession>
<feature type="domain" description="Chitin-binding type-4" evidence="4">
    <location>
        <begin position="1"/>
        <end position="179"/>
    </location>
</feature>
<dbReference type="CDD" id="cd21177">
    <property type="entry name" value="LPMO_AA10"/>
    <property type="match status" value="1"/>
</dbReference>
<dbReference type="EMBL" id="JAGGMQ010000001">
    <property type="protein sequence ID" value="MBP2169721.1"/>
    <property type="molecule type" value="Genomic_DNA"/>
</dbReference>
<dbReference type="InterPro" id="IPR014756">
    <property type="entry name" value="Ig_E-set"/>
</dbReference>
<dbReference type="Proteomes" id="UP001195624">
    <property type="component" value="Unassembled WGS sequence"/>
</dbReference>
<feature type="domain" description="N-acetylglucosamine binding protein A" evidence="5">
    <location>
        <begin position="191"/>
        <end position="289"/>
    </location>
</feature>
<organism evidence="6 7">
    <name type="scientific">Winslowiella toletana</name>
    <dbReference type="NCBI Taxonomy" id="92490"/>
    <lineage>
        <taxon>Bacteria</taxon>
        <taxon>Pseudomonadati</taxon>
        <taxon>Pseudomonadota</taxon>
        <taxon>Gammaproteobacteria</taxon>
        <taxon>Enterobacterales</taxon>
        <taxon>Erwiniaceae</taxon>
        <taxon>Winslowiella</taxon>
    </lineage>
</organism>
<sequence>MDPPARGFLCKTDNSQGCDALRENNQESAITTPQQNVYVNASDYQDYTRSLPDGRICSANAANTKLDLPANYWARKAITPNENGEIPIIYYFTRHHSTDHIRYYITKNEADNMQAIKWSDLVEIAHFPDVAQPGNGEFVQWREMVKLPQGTSGKHTIVSMWPVARSHGTSENFVSCSDVDIQGSENPEQGWSVIGNGVQAQQNLKAGDKVTFRLFSNGDSAGDFTHEIAEDQWGSAANWLYDLARKVNQQNMPVKIGDTLENGQVKITAVRNNYHVYAIDKSKNYNYTIDIKQAELPETGTPPLAVITPSTTTITHDDWVSLSADQSQDPDGTPVQQLDFEWSVSRNADKVELESDRGIATRVRLKAAATEDFDVVVQLKATDPQNNSGETTLVLNAKKEVTEQPGGSWDKSKTYAMPCNKVTYNGAEWMNGWWTQDNQPGADGDWGVWRKVGDSRMHAMCKGAK</sequence>
<comment type="caution">
    <text evidence="6">The sequence shown here is derived from an EMBL/GenBank/DDBJ whole genome shotgun (WGS) entry which is preliminary data.</text>
</comment>
<dbReference type="InterPro" id="IPR013783">
    <property type="entry name" value="Ig-like_fold"/>
</dbReference>
<evidence type="ECO:0000256" key="1">
    <source>
        <dbReference type="ARBA" id="ARBA00022525"/>
    </source>
</evidence>
<evidence type="ECO:0000313" key="6">
    <source>
        <dbReference type="EMBL" id="MBP2169721.1"/>
    </source>
</evidence>
<dbReference type="InterPro" id="IPR004302">
    <property type="entry name" value="Cellulose/chitin-bd_N"/>
</dbReference>
<dbReference type="Gene3D" id="2.10.10.20">
    <property type="entry name" value="Carbohydrate-binding module superfamily 5/12"/>
    <property type="match status" value="1"/>
</dbReference>